<proteinExistence type="predicted"/>
<sequence>TFRPNAHVAMTSLAKRVVRSFASTSRYKAAKEKNKRTAESQKPVGISKSIFLKCLIRNFQEISVLTFTFFYTFFEVEHHLVSDFHHKGQHQLHFGAGERWTQGRTHILP</sequence>
<organism evidence="1">
    <name type="scientific">Pectinophora gossypiella</name>
    <name type="common">Cotton pink bollworm</name>
    <name type="synonym">Depressaria gossypiella</name>
    <dbReference type="NCBI Taxonomy" id="13191"/>
    <lineage>
        <taxon>Eukaryota</taxon>
        <taxon>Metazoa</taxon>
        <taxon>Ecdysozoa</taxon>
        <taxon>Arthropoda</taxon>
        <taxon>Hexapoda</taxon>
        <taxon>Insecta</taxon>
        <taxon>Pterygota</taxon>
        <taxon>Neoptera</taxon>
        <taxon>Endopterygota</taxon>
        <taxon>Lepidoptera</taxon>
        <taxon>Glossata</taxon>
        <taxon>Ditrysia</taxon>
        <taxon>Gelechioidea</taxon>
        <taxon>Gelechiidae</taxon>
        <taxon>Apatetrinae</taxon>
        <taxon>Pectinophora</taxon>
    </lineage>
</organism>
<reference evidence="1" key="1">
    <citation type="submission" date="2015-09" db="EMBL/GenBank/DDBJ databases">
        <title>De novo assembly of Pectinophora gossypiella (Pink Bollworm) gut transcriptome.</title>
        <authorList>
            <person name="Tassone E.E."/>
        </authorList>
    </citation>
    <scope>NUCLEOTIDE SEQUENCE</scope>
</reference>
<evidence type="ECO:0000313" key="1">
    <source>
        <dbReference type="EMBL" id="JAT90382.1"/>
    </source>
</evidence>
<dbReference type="EMBL" id="GDQN01000672">
    <property type="protein sequence ID" value="JAT90382.1"/>
    <property type="molecule type" value="Transcribed_RNA"/>
</dbReference>
<feature type="non-terminal residue" evidence="1">
    <location>
        <position position="1"/>
    </location>
</feature>
<dbReference type="AlphaFoldDB" id="A0A1E1WTU1"/>
<name>A0A1E1WTU1_PECGO</name>
<accession>A0A1E1WTU1</accession>
<gene>
    <name evidence="1" type="ORF">g.11743</name>
</gene>
<protein>
    <submittedName>
        <fullName evidence="1">Uncharacterized protein</fullName>
    </submittedName>
</protein>
<feature type="non-terminal residue" evidence="1">
    <location>
        <position position="109"/>
    </location>
</feature>